<proteinExistence type="predicted"/>
<evidence type="ECO:0000313" key="2">
    <source>
        <dbReference type="EMBL" id="CAI6376504.1"/>
    </source>
</evidence>
<keyword evidence="3" id="KW-1185">Reference proteome</keyword>
<name>A0AAV0Y6D2_9HEMI</name>
<reference evidence="2 3" key="1">
    <citation type="submission" date="2023-01" db="EMBL/GenBank/DDBJ databases">
        <authorList>
            <person name="Whitehead M."/>
        </authorList>
    </citation>
    <scope>NUCLEOTIDE SEQUENCE [LARGE SCALE GENOMIC DNA]</scope>
</reference>
<gene>
    <name evidence="2" type="ORF">MEUPH1_LOCUS29868</name>
</gene>
<organism evidence="2 3">
    <name type="scientific">Macrosiphum euphorbiae</name>
    <name type="common">potato aphid</name>
    <dbReference type="NCBI Taxonomy" id="13131"/>
    <lineage>
        <taxon>Eukaryota</taxon>
        <taxon>Metazoa</taxon>
        <taxon>Ecdysozoa</taxon>
        <taxon>Arthropoda</taxon>
        <taxon>Hexapoda</taxon>
        <taxon>Insecta</taxon>
        <taxon>Pterygota</taxon>
        <taxon>Neoptera</taxon>
        <taxon>Paraneoptera</taxon>
        <taxon>Hemiptera</taxon>
        <taxon>Sternorrhyncha</taxon>
        <taxon>Aphidomorpha</taxon>
        <taxon>Aphidoidea</taxon>
        <taxon>Aphididae</taxon>
        <taxon>Macrosiphini</taxon>
        <taxon>Macrosiphum</taxon>
    </lineage>
</organism>
<sequence length="75" mass="7805">MPLTANSPQKRSWQQAFPGGHESSNKLQIAPPSVSAALLMFKIGQGPNAAAVAVAAAAMIASSPYLQHTAQLYTI</sequence>
<dbReference type="Proteomes" id="UP001160148">
    <property type="component" value="Unassembled WGS sequence"/>
</dbReference>
<dbReference type="EMBL" id="CARXXK010001494">
    <property type="protein sequence ID" value="CAI6376504.1"/>
    <property type="molecule type" value="Genomic_DNA"/>
</dbReference>
<protein>
    <submittedName>
        <fullName evidence="2">Uncharacterized protein</fullName>
    </submittedName>
</protein>
<comment type="caution">
    <text evidence="2">The sequence shown here is derived from an EMBL/GenBank/DDBJ whole genome shotgun (WGS) entry which is preliminary data.</text>
</comment>
<feature type="region of interest" description="Disordered" evidence="1">
    <location>
        <begin position="1"/>
        <end position="26"/>
    </location>
</feature>
<evidence type="ECO:0000313" key="3">
    <source>
        <dbReference type="Proteomes" id="UP001160148"/>
    </source>
</evidence>
<dbReference type="AlphaFoldDB" id="A0AAV0Y6D2"/>
<accession>A0AAV0Y6D2</accession>
<feature type="compositionally biased region" description="Polar residues" evidence="1">
    <location>
        <begin position="1"/>
        <end position="15"/>
    </location>
</feature>
<evidence type="ECO:0000256" key="1">
    <source>
        <dbReference type="SAM" id="MobiDB-lite"/>
    </source>
</evidence>